<comment type="caution">
    <text evidence="2">The sequence shown here is derived from an EMBL/GenBank/DDBJ whole genome shotgun (WGS) entry which is preliminary data.</text>
</comment>
<feature type="compositionally biased region" description="Low complexity" evidence="1">
    <location>
        <begin position="7"/>
        <end position="28"/>
    </location>
</feature>
<gene>
    <name evidence="2" type="ORF">CY0110_19477</name>
</gene>
<feature type="region of interest" description="Disordered" evidence="1">
    <location>
        <begin position="1"/>
        <end position="28"/>
    </location>
</feature>
<dbReference type="Proteomes" id="UP000003781">
    <property type="component" value="Unassembled WGS sequence"/>
</dbReference>
<sequence>MSRMGYSLTVPSSSMTLTSTLSSSKYST</sequence>
<accession>A3IJM7</accession>
<reference evidence="2 3" key="1">
    <citation type="submission" date="2007-03" db="EMBL/GenBank/DDBJ databases">
        <authorList>
            <person name="Stal L."/>
            <person name="Ferriera S."/>
            <person name="Johnson J."/>
            <person name="Kravitz S."/>
            <person name="Beeson K."/>
            <person name="Sutton G."/>
            <person name="Rogers Y.-H."/>
            <person name="Friedman R."/>
            <person name="Frazier M."/>
            <person name="Venter J.C."/>
        </authorList>
    </citation>
    <scope>NUCLEOTIDE SEQUENCE [LARGE SCALE GENOMIC DNA]</scope>
    <source>
        <strain evidence="2 3">CCY0110</strain>
    </source>
</reference>
<dbReference type="EMBL" id="AAXW01000002">
    <property type="protein sequence ID" value="EAZ94009.1"/>
    <property type="molecule type" value="Genomic_DNA"/>
</dbReference>
<dbReference type="AlphaFoldDB" id="A3IJM7"/>
<proteinExistence type="predicted"/>
<evidence type="ECO:0000313" key="2">
    <source>
        <dbReference type="EMBL" id="EAZ94009.1"/>
    </source>
</evidence>
<organism evidence="2 3">
    <name type="scientific">Crocosphaera chwakensis CCY0110</name>
    <dbReference type="NCBI Taxonomy" id="391612"/>
    <lineage>
        <taxon>Bacteria</taxon>
        <taxon>Bacillati</taxon>
        <taxon>Cyanobacteriota</taxon>
        <taxon>Cyanophyceae</taxon>
        <taxon>Oscillatoriophycideae</taxon>
        <taxon>Chroococcales</taxon>
        <taxon>Aphanothecaceae</taxon>
        <taxon>Crocosphaera</taxon>
        <taxon>Crocosphaera chwakensis</taxon>
    </lineage>
</organism>
<evidence type="ECO:0000256" key="1">
    <source>
        <dbReference type="SAM" id="MobiDB-lite"/>
    </source>
</evidence>
<name>A3IJM7_9CHRO</name>
<protein>
    <submittedName>
        <fullName evidence="2">Uncharacterized protein</fullName>
    </submittedName>
</protein>
<evidence type="ECO:0000313" key="3">
    <source>
        <dbReference type="Proteomes" id="UP000003781"/>
    </source>
</evidence>
<keyword evidence="3" id="KW-1185">Reference proteome</keyword>